<accession>A0A481Z484</accession>
<gene>
    <name evidence="1" type="ORF">LCPAC101_00920</name>
</gene>
<name>A0A481Z484_9VIRU</name>
<organism evidence="1">
    <name type="scientific">Pithovirus LCPAC101</name>
    <dbReference type="NCBI Taxonomy" id="2506586"/>
    <lineage>
        <taxon>Viruses</taxon>
        <taxon>Pithoviruses</taxon>
    </lineage>
</organism>
<sequence>MNFNAMEIDNIALSYTNVISKYIDKIRKLYNISEKNNIKIKKIKYINKNKYEIEILTYSNFRKEYELSTIIEKYSLLNKLQDKIIELLDLDTQYIENIKTLFIVDDVQLTLYSNKLLISIIIAVDHMGVLSQSMQLGTLPENNILSLKKDITNMYILKPYPNIYSLLKMTSHLRYKNILHNYDGFEYIEAIKSYNKIKNKNNLVSVWISENKNNVYIESLFKYNIKYFLPSYDEYTTIEDERKDRKNIDVFWDLIFRLLLISKNKDEVNISNTVINDMIYSNIKNELYMANISPTLINRLYYYDKSINKNKNKYSMKNYVDSFNMREKIFNHNFIYVGSYHYDSKKTLKEMNYNIRYNDDELEQLFGPMKEDMNLIQMNEMDNKKLYIDLLENMEHNVPYKVFYIDFFINTIQNDVDIEDISILNDNTEILYSYISLPKDNINNHTFLLLTKHIMEKIYYENNDIYALRSGAPIINYTSLYYCILATLSEYTIDNVYILVSILNMMDDSVYLLGKGSSVYSTSIFGRLISDYVNKEEEDKESLFYILNIINDIVKDVKVKEYILKLIKIIN</sequence>
<dbReference type="EMBL" id="MK500441">
    <property type="protein sequence ID" value="QBK89809.1"/>
    <property type="molecule type" value="Genomic_DNA"/>
</dbReference>
<reference evidence="1" key="1">
    <citation type="journal article" date="2019" name="MBio">
        <title>Virus Genomes from Deep Sea Sediments Expand the Ocean Megavirome and Support Independent Origins of Viral Gigantism.</title>
        <authorList>
            <person name="Backstrom D."/>
            <person name="Yutin N."/>
            <person name="Jorgensen S.L."/>
            <person name="Dharamshi J."/>
            <person name="Homa F."/>
            <person name="Zaremba-Niedwiedzka K."/>
            <person name="Spang A."/>
            <person name="Wolf Y.I."/>
            <person name="Koonin E.V."/>
            <person name="Ettema T.J."/>
        </authorList>
    </citation>
    <scope>NUCLEOTIDE SEQUENCE</scope>
</reference>
<protein>
    <submittedName>
        <fullName evidence="1">Uncharacterized protein</fullName>
    </submittedName>
</protein>
<evidence type="ECO:0000313" key="1">
    <source>
        <dbReference type="EMBL" id="QBK89809.1"/>
    </source>
</evidence>
<proteinExistence type="predicted"/>